<dbReference type="Proteomes" id="UP001231189">
    <property type="component" value="Unassembled WGS sequence"/>
</dbReference>
<accession>A0AAD8RCF9</accession>
<gene>
    <name evidence="1" type="ORF">QYE76_023773</name>
</gene>
<name>A0AAD8RCF9_LOLMU</name>
<evidence type="ECO:0000313" key="2">
    <source>
        <dbReference type="Proteomes" id="UP001231189"/>
    </source>
</evidence>
<proteinExistence type="predicted"/>
<protein>
    <submittedName>
        <fullName evidence="1">Uncharacterized protein</fullName>
    </submittedName>
</protein>
<dbReference type="PANTHER" id="PTHR33075">
    <property type="entry name" value="OS02G0499800 PROTEIN"/>
    <property type="match status" value="1"/>
</dbReference>
<reference evidence="1" key="1">
    <citation type="submission" date="2023-07" db="EMBL/GenBank/DDBJ databases">
        <title>A chromosome-level genome assembly of Lolium multiflorum.</title>
        <authorList>
            <person name="Chen Y."/>
            <person name="Copetti D."/>
            <person name="Kolliker R."/>
            <person name="Studer B."/>
        </authorList>
    </citation>
    <scope>NUCLEOTIDE SEQUENCE</scope>
    <source>
        <strain evidence="1">02402/16</strain>
        <tissue evidence="1">Leaf</tissue>
    </source>
</reference>
<dbReference type="EMBL" id="JAUUTY010000006">
    <property type="protein sequence ID" value="KAK1618256.1"/>
    <property type="molecule type" value="Genomic_DNA"/>
</dbReference>
<sequence>MESAPARWQVKFCSFLSKRPLSADSDSGFLYLRPHARRLALMDQEGLLVDARFLRSGEVISLGSEISLPCHRVKICSQDQPSMRVMADHESGPALDLRPGINLQKQVWNLFHCPVAFSASHSRQEFFLVASFGRSKHRLDAAMVALLLQACLGGIPQDFKVSHLRDRTFRFSVCNKQVGFFVNNLRHFKCKDFDVFFLLWGNGGPNSVREFRLWEQEEHQSWTVVGKKSYAAVVRQPLTGANTVPLAKPALRPAQPPSFTFLHCLSDEEKQTLSEAILAGKARPLRPLRRVSRPLTGSRNQNLRMRPNRGYLLLIDSNSRRPKSAHRPLTGFNHGLNHSTARDVTAHAVSSPATCAVIVGIKSGATVAINLVTYKRIVVQL</sequence>
<comment type="caution">
    <text evidence="1">The sequence shown here is derived from an EMBL/GenBank/DDBJ whole genome shotgun (WGS) entry which is preliminary data.</text>
</comment>
<evidence type="ECO:0000313" key="1">
    <source>
        <dbReference type="EMBL" id="KAK1618256.1"/>
    </source>
</evidence>
<organism evidence="1 2">
    <name type="scientific">Lolium multiflorum</name>
    <name type="common">Italian ryegrass</name>
    <name type="synonym">Lolium perenne subsp. multiflorum</name>
    <dbReference type="NCBI Taxonomy" id="4521"/>
    <lineage>
        <taxon>Eukaryota</taxon>
        <taxon>Viridiplantae</taxon>
        <taxon>Streptophyta</taxon>
        <taxon>Embryophyta</taxon>
        <taxon>Tracheophyta</taxon>
        <taxon>Spermatophyta</taxon>
        <taxon>Magnoliopsida</taxon>
        <taxon>Liliopsida</taxon>
        <taxon>Poales</taxon>
        <taxon>Poaceae</taxon>
        <taxon>BOP clade</taxon>
        <taxon>Pooideae</taxon>
        <taxon>Poodae</taxon>
        <taxon>Poeae</taxon>
        <taxon>Poeae Chloroplast Group 2 (Poeae type)</taxon>
        <taxon>Loliodinae</taxon>
        <taxon>Loliinae</taxon>
        <taxon>Lolium</taxon>
    </lineage>
</organism>
<keyword evidence="2" id="KW-1185">Reference proteome</keyword>
<dbReference type="AlphaFoldDB" id="A0AAD8RCF9"/>